<sequence length="48" mass="5333">MDSSSRPPSPEAARPMAVETSGLRTGWIRSASPWRAVLSRLRPVSRRI</sequence>
<name>A0A833J676_9HYPH</name>
<accession>A0A833J676</accession>
<proteinExistence type="predicted"/>
<dbReference type="AlphaFoldDB" id="A0A833J676"/>
<dbReference type="Proteomes" id="UP000469949">
    <property type="component" value="Unassembled WGS sequence"/>
</dbReference>
<dbReference type="EMBL" id="WEKV01000010">
    <property type="protein sequence ID" value="KAB7784929.1"/>
    <property type="molecule type" value="Genomic_DNA"/>
</dbReference>
<organism evidence="1 2">
    <name type="scientific">Methylorubrum populi</name>
    <dbReference type="NCBI Taxonomy" id="223967"/>
    <lineage>
        <taxon>Bacteria</taxon>
        <taxon>Pseudomonadati</taxon>
        <taxon>Pseudomonadota</taxon>
        <taxon>Alphaproteobacteria</taxon>
        <taxon>Hyphomicrobiales</taxon>
        <taxon>Methylobacteriaceae</taxon>
        <taxon>Methylorubrum</taxon>
    </lineage>
</organism>
<comment type="caution">
    <text evidence="1">The sequence shown here is derived from an EMBL/GenBank/DDBJ whole genome shotgun (WGS) entry which is preliminary data.</text>
</comment>
<protein>
    <submittedName>
        <fullName evidence="1">Uncharacterized protein</fullName>
    </submittedName>
</protein>
<reference evidence="1 2" key="1">
    <citation type="submission" date="2019-10" db="EMBL/GenBank/DDBJ databases">
        <title>Draft Genome Sequence of the Caffeine Degrading Methylotroph Methylorubrum populi PINKEL.</title>
        <authorList>
            <person name="Dawson S.C."/>
            <person name="Zhang X."/>
            <person name="Wright M.E."/>
            <person name="Sharma G."/>
            <person name="Langner J.T."/>
            <person name="Ditty J.L."/>
            <person name="Subuyuj G.A."/>
        </authorList>
    </citation>
    <scope>NUCLEOTIDE SEQUENCE [LARGE SCALE GENOMIC DNA]</scope>
    <source>
        <strain evidence="1 2">Pinkel</strain>
    </source>
</reference>
<evidence type="ECO:0000313" key="1">
    <source>
        <dbReference type="EMBL" id="KAB7784929.1"/>
    </source>
</evidence>
<evidence type="ECO:0000313" key="2">
    <source>
        <dbReference type="Proteomes" id="UP000469949"/>
    </source>
</evidence>
<gene>
    <name evidence="1" type="ORF">F8B43_2962</name>
</gene>